<name>A0A0E0QYC7_ORYRU</name>
<proteinExistence type="predicted"/>
<dbReference type="Gramene" id="ORUFI10G08370.1">
    <property type="protein sequence ID" value="ORUFI10G08370.1"/>
    <property type="gene ID" value="ORUFI10G08370"/>
</dbReference>
<dbReference type="OMA" id="CFTPARD"/>
<keyword evidence="2" id="KW-1185">Reference proteome</keyword>
<accession>A0A0E0QYC7</accession>
<reference evidence="1" key="2">
    <citation type="submission" date="2015-06" db="UniProtKB">
        <authorList>
            <consortium name="EnsemblPlants"/>
        </authorList>
    </citation>
    <scope>IDENTIFICATION</scope>
</reference>
<protein>
    <submittedName>
        <fullName evidence="1">Uncharacterized protein</fullName>
    </submittedName>
</protein>
<dbReference type="AlphaFoldDB" id="A0A0E0QYC7"/>
<dbReference type="EnsemblPlants" id="ORUFI10G08370.1">
    <property type="protein sequence ID" value="ORUFI10G08370.1"/>
    <property type="gene ID" value="ORUFI10G08370"/>
</dbReference>
<sequence>MDVTTPILAVREARPCGLAVAGAKPPTSCFTPARDSDAKTNNLMEAWISDF</sequence>
<reference evidence="2" key="1">
    <citation type="submission" date="2013-06" db="EMBL/GenBank/DDBJ databases">
        <authorList>
            <person name="Zhao Q."/>
        </authorList>
    </citation>
    <scope>NUCLEOTIDE SEQUENCE</scope>
    <source>
        <strain evidence="2">cv. W1943</strain>
    </source>
</reference>
<dbReference type="Proteomes" id="UP000008022">
    <property type="component" value="Unassembled WGS sequence"/>
</dbReference>
<dbReference type="HOGENOM" id="CLU_3109645_0_0_1"/>
<evidence type="ECO:0000313" key="1">
    <source>
        <dbReference type="EnsemblPlants" id="ORUFI10G08370.1"/>
    </source>
</evidence>
<organism evidence="1 2">
    <name type="scientific">Oryza rufipogon</name>
    <name type="common">Brownbeard rice</name>
    <name type="synonym">Asian wild rice</name>
    <dbReference type="NCBI Taxonomy" id="4529"/>
    <lineage>
        <taxon>Eukaryota</taxon>
        <taxon>Viridiplantae</taxon>
        <taxon>Streptophyta</taxon>
        <taxon>Embryophyta</taxon>
        <taxon>Tracheophyta</taxon>
        <taxon>Spermatophyta</taxon>
        <taxon>Magnoliopsida</taxon>
        <taxon>Liliopsida</taxon>
        <taxon>Poales</taxon>
        <taxon>Poaceae</taxon>
        <taxon>BOP clade</taxon>
        <taxon>Oryzoideae</taxon>
        <taxon>Oryzeae</taxon>
        <taxon>Oryzinae</taxon>
        <taxon>Oryza</taxon>
    </lineage>
</organism>
<evidence type="ECO:0000313" key="2">
    <source>
        <dbReference type="Proteomes" id="UP000008022"/>
    </source>
</evidence>